<organism evidence="1 2">
    <name type="scientific">Maribacter algicola</name>
    <dbReference type="NCBI Taxonomy" id="2498892"/>
    <lineage>
        <taxon>Bacteria</taxon>
        <taxon>Pseudomonadati</taxon>
        <taxon>Bacteroidota</taxon>
        <taxon>Flavobacteriia</taxon>
        <taxon>Flavobacteriales</taxon>
        <taxon>Flavobacteriaceae</taxon>
        <taxon>Maribacter</taxon>
    </lineage>
</organism>
<sequence>MLFKDVLGLSHIKNHLTSSADARRVPHAQLFVGPEGSGTLLMALAYAQYLICGNSNGENEGGSASCNLKFNSFSHPDVHFAFPVANTEQAKKHAVSDNFIREWRDFLSEQPYGNLFDWYRLIDIEKKQGQIGVDEAKEIVKKLSLKSYEGGYKIMIVWMAEKLNNAASNKLLKLIEEPPEKTVFLLLCQDEEQILQTIRSRCQILHFPPLAEDVIADALLKKGASQQEAMQISHEANGNFNKALDLLNKDSEDLVFEKWFVQWVRSAFKAKGNKAAIHELLLWSDELAKTGRETQKKFLYYCIMVMRQAMLLNYGVHELAYMKVHVDGFQFEKFAPFVHENNILEITKELEEAIYHIERNGNAKIIFTDLSIRLTRLLHKKPTKIPS</sequence>
<dbReference type="PANTHER" id="PTHR11669:SF8">
    <property type="entry name" value="DNA POLYMERASE III SUBUNIT DELTA"/>
    <property type="match status" value="1"/>
</dbReference>
<evidence type="ECO:0000313" key="2">
    <source>
        <dbReference type="Proteomes" id="UP000286990"/>
    </source>
</evidence>
<comment type="caution">
    <text evidence="1">The sequence shown here is derived from an EMBL/GenBank/DDBJ whole genome shotgun (WGS) entry which is preliminary data.</text>
</comment>
<gene>
    <name evidence="1" type="ORF">DZC72_05515</name>
</gene>
<evidence type="ECO:0000313" key="1">
    <source>
        <dbReference type="EMBL" id="RRQ50036.1"/>
    </source>
</evidence>
<dbReference type="InterPro" id="IPR050238">
    <property type="entry name" value="DNA_Rep/Repair_Clamp_Loader"/>
</dbReference>
<dbReference type="Proteomes" id="UP000286990">
    <property type="component" value="Unassembled WGS sequence"/>
</dbReference>
<keyword evidence="2" id="KW-1185">Reference proteome</keyword>
<dbReference type="EMBL" id="QUSX01000001">
    <property type="protein sequence ID" value="RRQ50036.1"/>
    <property type="molecule type" value="Genomic_DNA"/>
</dbReference>
<dbReference type="GO" id="GO:0006261">
    <property type="term" value="P:DNA-templated DNA replication"/>
    <property type="evidence" value="ECO:0007669"/>
    <property type="project" value="TreeGrafter"/>
</dbReference>
<dbReference type="OrthoDB" id="9811073at2"/>
<dbReference type="PANTHER" id="PTHR11669">
    <property type="entry name" value="REPLICATION FACTOR C / DNA POLYMERASE III GAMMA-TAU SUBUNIT"/>
    <property type="match status" value="1"/>
</dbReference>
<protein>
    <submittedName>
        <fullName evidence="1">DNA polymerase III subunit delta</fullName>
    </submittedName>
</protein>
<dbReference type="RefSeq" id="WP_125221850.1">
    <property type="nucleotide sequence ID" value="NZ_QUSX01000001.1"/>
</dbReference>
<proteinExistence type="predicted"/>
<accession>A0A3R8RPS9</accession>
<dbReference type="SUPFAM" id="SSF52540">
    <property type="entry name" value="P-loop containing nucleoside triphosphate hydrolases"/>
    <property type="match status" value="1"/>
</dbReference>
<dbReference type="Gene3D" id="3.40.50.300">
    <property type="entry name" value="P-loop containing nucleotide triphosphate hydrolases"/>
    <property type="match status" value="1"/>
</dbReference>
<reference evidence="2" key="1">
    <citation type="submission" date="2018-08" db="EMBL/GenBank/DDBJ databases">
        <authorList>
            <person name="Khan S.A."/>
            <person name="J S.E."/>
        </authorList>
    </citation>
    <scope>NUCLEOTIDE SEQUENCE [LARGE SCALE GENOMIC DNA]</scope>
    <source>
        <strain evidence="2">PoM-212</strain>
    </source>
</reference>
<reference evidence="2" key="2">
    <citation type="submission" date="2018-12" db="EMBL/GenBank/DDBJ databases">
        <title>Maribacter lutimaris sp. nov., isolated from marine sediment.</title>
        <authorList>
            <person name="Kim K.K."/>
        </authorList>
    </citation>
    <scope>NUCLEOTIDE SEQUENCE [LARGE SCALE GENOMIC DNA]</scope>
    <source>
        <strain evidence="2">PoM-212</strain>
    </source>
</reference>
<dbReference type="InterPro" id="IPR027417">
    <property type="entry name" value="P-loop_NTPase"/>
</dbReference>
<name>A0A3R8RPS9_9FLAO</name>
<dbReference type="AlphaFoldDB" id="A0A3R8RPS9"/>
<dbReference type="Pfam" id="PF13177">
    <property type="entry name" value="DNA_pol3_delta2"/>
    <property type="match status" value="1"/>
</dbReference>